<keyword evidence="2" id="KW-0808">Transferase</keyword>
<dbReference type="CDD" id="cd01942">
    <property type="entry name" value="ribokinase_group_A"/>
    <property type="match status" value="1"/>
</dbReference>
<dbReference type="Gene3D" id="3.40.1190.20">
    <property type="match status" value="1"/>
</dbReference>
<evidence type="ECO:0000256" key="2">
    <source>
        <dbReference type="ARBA" id="ARBA00022679"/>
    </source>
</evidence>
<dbReference type="PROSITE" id="PS00584">
    <property type="entry name" value="PFKB_KINASES_2"/>
    <property type="match status" value="1"/>
</dbReference>
<dbReference type="InterPro" id="IPR050306">
    <property type="entry name" value="PfkB_Carbo_kinase"/>
</dbReference>
<dbReference type="InterPro" id="IPR002173">
    <property type="entry name" value="Carboh/pur_kinase_PfkB_CS"/>
</dbReference>
<protein>
    <submittedName>
        <fullName evidence="5">Carbohydrate kinase</fullName>
    </submittedName>
</protein>
<evidence type="ECO:0000313" key="6">
    <source>
        <dbReference type="Proteomes" id="UP000326354"/>
    </source>
</evidence>
<reference evidence="5 6" key="1">
    <citation type="submission" date="2019-08" db="EMBL/GenBank/DDBJ databases">
        <title>Complete genome sequence of Candidatus Uab amorphum.</title>
        <authorList>
            <person name="Shiratori T."/>
            <person name="Suzuki S."/>
            <person name="Kakizawa Y."/>
            <person name="Ishida K."/>
        </authorList>
    </citation>
    <scope>NUCLEOTIDE SEQUENCE [LARGE SCALE GENOMIC DNA]</scope>
    <source>
        <strain evidence="5 6">SRT547</strain>
    </source>
</reference>
<accession>A0A5S9F0P2</accession>
<dbReference type="EMBL" id="AP019860">
    <property type="protein sequence ID" value="BBM81787.1"/>
    <property type="molecule type" value="Genomic_DNA"/>
</dbReference>
<feature type="domain" description="Carbohydrate kinase PfkB" evidence="4">
    <location>
        <begin position="15"/>
        <end position="293"/>
    </location>
</feature>
<dbReference type="AlphaFoldDB" id="A0A5S9F0P2"/>
<dbReference type="Pfam" id="PF00294">
    <property type="entry name" value="PfkB"/>
    <property type="match status" value="1"/>
</dbReference>
<dbReference type="Proteomes" id="UP000326354">
    <property type="component" value="Chromosome"/>
</dbReference>
<keyword evidence="3 5" id="KW-0418">Kinase</keyword>
<proteinExistence type="inferred from homology"/>
<evidence type="ECO:0000256" key="3">
    <source>
        <dbReference type="ARBA" id="ARBA00022777"/>
    </source>
</evidence>
<evidence type="ECO:0000256" key="1">
    <source>
        <dbReference type="ARBA" id="ARBA00010688"/>
    </source>
</evidence>
<dbReference type="InterPro" id="IPR029056">
    <property type="entry name" value="Ribokinase-like"/>
</dbReference>
<organism evidence="5 6">
    <name type="scientific">Uabimicrobium amorphum</name>
    <dbReference type="NCBI Taxonomy" id="2596890"/>
    <lineage>
        <taxon>Bacteria</taxon>
        <taxon>Pseudomonadati</taxon>
        <taxon>Planctomycetota</taxon>
        <taxon>Candidatus Uabimicrobiia</taxon>
        <taxon>Candidatus Uabimicrobiales</taxon>
        <taxon>Candidatus Uabimicrobiaceae</taxon>
        <taxon>Candidatus Uabimicrobium</taxon>
    </lineage>
</organism>
<dbReference type="GO" id="GO:0016301">
    <property type="term" value="F:kinase activity"/>
    <property type="evidence" value="ECO:0007669"/>
    <property type="project" value="UniProtKB-KW"/>
</dbReference>
<dbReference type="PANTHER" id="PTHR43085">
    <property type="entry name" value="HEXOKINASE FAMILY MEMBER"/>
    <property type="match status" value="1"/>
</dbReference>
<dbReference type="RefSeq" id="WP_151966053.1">
    <property type="nucleotide sequence ID" value="NZ_AP019860.1"/>
</dbReference>
<dbReference type="KEGG" id="uam:UABAM_00126"/>
<sequence>MPTILVTGSLAYDYIMHFGDTFSKHILADKIDKLNVSFTASDLSKNRGGTAGNISYSLALLKETPVIATTVGKDFDEYRTFLEQRGIVTSEIVVLENEWTASAHIITDLNANQITAFHGGAMLANDFCIKPTLDKFDIKIAIIAADGKTGMLRHAETFRNTNTKYIYDPGHSLPAFNGEEIMSLLNGSHIVLVNSYEADLIVDKTGKSLEELRQLVDYFIVTLGGEGSVIYHKDEETKVAVVKTDNFVDPTGAGDAYRAGLLKGLVNDLPMETCGQLASTAACYAVECTGTQNFAYDAESFIARFSENYGQNEDVVKLFNG</sequence>
<gene>
    <name evidence="5" type="ORF">UABAM_00126</name>
</gene>
<dbReference type="OrthoDB" id="9788681at2"/>
<evidence type="ECO:0000313" key="5">
    <source>
        <dbReference type="EMBL" id="BBM81787.1"/>
    </source>
</evidence>
<dbReference type="PANTHER" id="PTHR43085:SF46">
    <property type="entry name" value="ADENOSINE KINASE"/>
    <property type="match status" value="1"/>
</dbReference>
<dbReference type="SUPFAM" id="SSF53613">
    <property type="entry name" value="Ribokinase-like"/>
    <property type="match status" value="1"/>
</dbReference>
<name>A0A5S9F0P2_UABAM</name>
<comment type="similarity">
    <text evidence="1">Belongs to the carbohydrate kinase PfkB family.</text>
</comment>
<keyword evidence="6" id="KW-1185">Reference proteome</keyword>
<dbReference type="InterPro" id="IPR011611">
    <property type="entry name" value="PfkB_dom"/>
</dbReference>
<evidence type="ECO:0000259" key="4">
    <source>
        <dbReference type="Pfam" id="PF00294"/>
    </source>
</evidence>